<reference evidence="1 2" key="1">
    <citation type="journal article" date="2018" name="Front. Plant Sci.">
        <title>Red Clover (Trifolium pratense) and Zigzag Clover (T. medium) - A Picture of Genomic Similarities and Differences.</title>
        <authorList>
            <person name="Dluhosova J."/>
            <person name="Istvanek J."/>
            <person name="Nedelnik J."/>
            <person name="Repkova J."/>
        </authorList>
    </citation>
    <scope>NUCLEOTIDE SEQUENCE [LARGE SCALE GENOMIC DNA]</scope>
    <source>
        <strain evidence="2">cv. 10/8</strain>
        <tissue evidence="1">Leaf</tissue>
    </source>
</reference>
<proteinExistence type="predicted"/>
<evidence type="ECO:0000313" key="2">
    <source>
        <dbReference type="Proteomes" id="UP000265520"/>
    </source>
</evidence>
<accession>A0A392UZV6</accession>
<keyword evidence="2" id="KW-1185">Reference proteome</keyword>
<protein>
    <submittedName>
        <fullName evidence="1">Uncharacterized protein</fullName>
    </submittedName>
</protein>
<feature type="non-terminal residue" evidence="1">
    <location>
        <position position="1"/>
    </location>
</feature>
<evidence type="ECO:0000313" key="1">
    <source>
        <dbReference type="EMBL" id="MCI79670.1"/>
    </source>
</evidence>
<dbReference type="Proteomes" id="UP000265520">
    <property type="component" value="Unassembled WGS sequence"/>
</dbReference>
<dbReference type="AlphaFoldDB" id="A0A392UZV6"/>
<organism evidence="1 2">
    <name type="scientific">Trifolium medium</name>
    <dbReference type="NCBI Taxonomy" id="97028"/>
    <lineage>
        <taxon>Eukaryota</taxon>
        <taxon>Viridiplantae</taxon>
        <taxon>Streptophyta</taxon>
        <taxon>Embryophyta</taxon>
        <taxon>Tracheophyta</taxon>
        <taxon>Spermatophyta</taxon>
        <taxon>Magnoliopsida</taxon>
        <taxon>eudicotyledons</taxon>
        <taxon>Gunneridae</taxon>
        <taxon>Pentapetalae</taxon>
        <taxon>rosids</taxon>
        <taxon>fabids</taxon>
        <taxon>Fabales</taxon>
        <taxon>Fabaceae</taxon>
        <taxon>Papilionoideae</taxon>
        <taxon>50 kb inversion clade</taxon>
        <taxon>NPAAA clade</taxon>
        <taxon>Hologalegina</taxon>
        <taxon>IRL clade</taxon>
        <taxon>Trifolieae</taxon>
        <taxon>Trifolium</taxon>
    </lineage>
</organism>
<sequence>SWWFVSLFVAGRWVSLGVELRVLVASDSLCRRAEGGLGCGGAAATSLFLCWVRDLFCRLHNRPSGGFNLFC</sequence>
<name>A0A392UZV6_9FABA</name>
<dbReference type="EMBL" id="LXQA010978893">
    <property type="protein sequence ID" value="MCI79670.1"/>
    <property type="molecule type" value="Genomic_DNA"/>
</dbReference>
<comment type="caution">
    <text evidence="1">The sequence shown here is derived from an EMBL/GenBank/DDBJ whole genome shotgun (WGS) entry which is preliminary data.</text>
</comment>